<keyword evidence="2" id="KW-1185">Reference proteome</keyword>
<sequence>MSYSWVGSRYMFLDEISVTEQKGIHIGRYGGNTLSGASKNEDGLIVLQSEAGNGRLAVVLDAHYSAESAELVVDQLLDHKDDLVALMEREDAFQQIEPYIISLLSDVAFRAACHQVKGETALLIVYQRDEYVWWFSIGDCIAYVLHPELAKLGQYALNQRQFYEWIGQVNTLDGPVPCYSSGRRQLRSGRNMIVLLTDGIVEGADREYEHAPALYDSLYNEHSMSVNLHRLLNHLHTTGAYDSATIICWEYDHNGEAAMPSDQKPPMQAADGEEG</sequence>
<dbReference type="SUPFAM" id="SSF81606">
    <property type="entry name" value="PP2C-like"/>
    <property type="match status" value="1"/>
</dbReference>
<accession>A0ABU1IYR1</accession>
<dbReference type="RefSeq" id="WP_188773789.1">
    <property type="nucleotide sequence ID" value="NZ_BMMB01000001.1"/>
</dbReference>
<name>A0ABU1IYR1_9BACL</name>
<evidence type="ECO:0000313" key="2">
    <source>
        <dbReference type="Proteomes" id="UP001185028"/>
    </source>
</evidence>
<gene>
    <name evidence="1" type="ORF">JOC58_002271</name>
</gene>
<protein>
    <submittedName>
        <fullName evidence="1">Serine/threonine protein phosphatase PrpC</fullName>
    </submittedName>
</protein>
<dbReference type="InterPro" id="IPR036457">
    <property type="entry name" value="PPM-type-like_dom_sf"/>
</dbReference>
<comment type="caution">
    <text evidence="1">The sequence shown here is derived from an EMBL/GenBank/DDBJ whole genome shotgun (WGS) entry which is preliminary data.</text>
</comment>
<dbReference type="Gene3D" id="3.60.40.10">
    <property type="entry name" value="PPM-type phosphatase domain"/>
    <property type="match status" value="1"/>
</dbReference>
<organism evidence="1 2">
    <name type="scientific">Paenibacillus hunanensis</name>
    <dbReference type="NCBI Taxonomy" id="539262"/>
    <lineage>
        <taxon>Bacteria</taxon>
        <taxon>Bacillati</taxon>
        <taxon>Bacillota</taxon>
        <taxon>Bacilli</taxon>
        <taxon>Bacillales</taxon>
        <taxon>Paenibacillaceae</taxon>
        <taxon>Paenibacillus</taxon>
    </lineage>
</organism>
<reference evidence="1 2" key="1">
    <citation type="submission" date="2023-07" db="EMBL/GenBank/DDBJ databases">
        <title>Genomic Encyclopedia of Type Strains, Phase IV (KMG-IV): sequencing the most valuable type-strain genomes for metagenomic binning, comparative biology and taxonomic classification.</title>
        <authorList>
            <person name="Goeker M."/>
        </authorList>
    </citation>
    <scope>NUCLEOTIDE SEQUENCE [LARGE SCALE GENOMIC DNA]</scope>
    <source>
        <strain evidence="1 2">DSM 22170</strain>
    </source>
</reference>
<evidence type="ECO:0000313" key="1">
    <source>
        <dbReference type="EMBL" id="MDR6244378.1"/>
    </source>
</evidence>
<dbReference type="EMBL" id="JAVDQH010000008">
    <property type="protein sequence ID" value="MDR6244378.1"/>
    <property type="molecule type" value="Genomic_DNA"/>
</dbReference>
<proteinExistence type="predicted"/>
<dbReference type="Proteomes" id="UP001185028">
    <property type="component" value="Unassembled WGS sequence"/>
</dbReference>